<reference evidence="2" key="1">
    <citation type="journal article" date="2019" name="Sci. Rep.">
        <title>Draft genome of Tanacetum cinerariifolium, the natural source of mosquito coil.</title>
        <authorList>
            <person name="Yamashiro T."/>
            <person name="Shiraishi A."/>
            <person name="Satake H."/>
            <person name="Nakayama K."/>
        </authorList>
    </citation>
    <scope>NUCLEOTIDE SEQUENCE</scope>
</reference>
<dbReference type="AlphaFoldDB" id="A0A6L2KJ27"/>
<proteinExistence type="predicted"/>
<feature type="region of interest" description="Disordered" evidence="1">
    <location>
        <begin position="58"/>
        <end position="84"/>
    </location>
</feature>
<sequence length="150" mass="17172">MPDNRTIEEQLQAPMEGYGEAIVIPEINAVHFEIKLNLLQLGEMKAITTRSSVAYKGPSIPTPTKVVEQETEETTDKEQMNFQGSTAYIQPPVVPIPEPNVPKTSPKPNILYPLRLNDQKLRKKLRIKWRSSFKSFKICTLTLVLRMLYF</sequence>
<dbReference type="EMBL" id="BKCJ010002467">
    <property type="protein sequence ID" value="GEU48757.1"/>
    <property type="molecule type" value="Genomic_DNA"/>
</dbReference>
<organism evidence="2">
    <name type="scientific">Tanacetum cinerariifolium</name>
    <name type="common">Dalmatian daisy</name>
    <name type="synonym">Chrysanthemum cinerariifolium</name>
    <dbReference type="NCBI Taxonomy" id="118510"/>
    <lineage>
        <taxon>Eukaryota</taxon>
        <taxon>Viridiplantae</taxon>
        <taxon>Streptophyta</taxon>
        <taxon>Embryophyta</taxon>
        <taxon>Tracheophyta</taxon>
        <taxon>Spermatophyta</taxon>
        <taxon>Magnoliopsida</taxon>
        <taxon>eudicotyledons</taxon>
        <taxon>Gunneridae</taxon>
        <taxon>Pentapetalae</taxon>
        <taxon>asterids</taxon>
        <taxon>campanulids</taxon>
        <taxon>Asterales</taxon>
        <taxon>Asteraceae</taxon>
        <taxon>Asteroideae</taxon>
        <taxon>Anthemideae</taxon>
        <taxon>Anthemidinae</taxon>
        <taxon>Tanacetum</taxon>
    </lineage>
</organism>
<evidence type="ECO:0000256" key="1">
    <source>
        <dbReference type="SAM" id="MobiDB-lite"/>
    </source>
</evidence>
<name>A0A6L2KJ27_TANCI</name>
<keyword evidence="2" id="KW-0548">Nucleotidyltransferase</keyword>
<protein>
    <submittedName>
        <fullName evidence="2">Reverse transcriptase domain-containing protein</fullName>
    </submittedName>
</protein>
<gene>
    <name evidence="2" type="ORF">Tci_020735</name>
</gene>
<comment type="caution">
    <text evidence="2">The sequence shown here is derived from an EMBL/GenBank/DDBJ whole genome shotgun (WGS) entry which is preliminary data.</text>
</comment>
<keyword evidence="2" id="KW-0695">RNA-directed DNA polymerase</keyword>
<keyword evidence="2" id="KW-0808">Transferase</keyword>
<evidence type="ECO:0000313" key="2">
    <source>
        <dbReference type="EMBL" id="GEU48757.1"/>
    </source>
</evidence>
<dbReference type="GO" id="GO:0003964">
    <property type="term" value="F:RNA-directed DNA polymerase activity"/>
    <property type="evidence" value="ECO:0007669"/>
    <property type="project" value="UniProtKB-KW"/>
</dbReference>
<accession>A0A6L2KJ27</accession>